<dbReference type="Pfam" id="PF13306">
    <property type="entry name" value="LRR_5"/>
    <property type="match status" value="5"/>
</dbReference>
<dbReference type="PANTHER" id="PTHR45661">
    <property type="entry name" value="SURFACE ANTIGEN"/>
    <property type="match status" value="1"/>
</dbReference>
<dbReference type="InterPro" id="IPR053139">
    <property type="entry name" value="Surface_bspA-like"/>
</dbReference>
<organism evidence="3 4">
    <name type="scientific">Treponema rectale</name>
    <dbReference type="NCBI Taxonomy" id="744512"/>
    <lineage>
        <taxon>Bacteria</taxon>
        <taxon>Pseudomonadati</taxon>
        <taxon>Spirochaetota</taxon>
        <taxon>Spirochaetia</taxon>
        <taxon>Spirochaetales</taxon>
        <taxon>Treponemataceae</taxon>
        <taxon>Treponema</taxon>
    </lineage>
</organism>
<feature type="domain" description="Bacterial repeat" evidence="2">
    <location>
        <begin position="501"/>
        <end position="575"/>
    </location>
</feature>
<dbReference type="PANTHER" id="PTHR45661:SF3">
    <property type="entry name" value="IG-LIKE DOMAIN-CONTAINING PROTEIN"/>
    <property type="match status" value="1"/>
</dbReference>
<dbReference type="Gene3D" id="3.80.10.10">
    <property type="entry name" value="Ribonuclease Inhibitor"/>
    <property type="match status" value="7"/>
</dbReference>
<proteinExistence type="predicted"/>
<comment type="caution">
    <text evidence="3">The sequence shown here is derived from an EMBL/GenBank/DDBJ whole genome shotgun (WGS) entry which is preliminary data.</text>
</comment>
<dbReference type="Pfam" id="PF09479">
    <property type="entry name" value="Flg_new"/>
    <property type="match status" value="6"/>
</dbReference>
<dbReference type="Gene3D" id="3.40.50.12480">
    <property type="match status" value="1"/>
</dbReference>
<dbReference type="Proteomes" id="UP000578697">
    <property type="component" value="Unassembled WGS sequence"/>
</dbReference>
<dbReference type="InterPro" id="IPR013378">
    <property type="entry name" value="InlB-like_B-rpt"/>
</dbReference>
<keyword evidence="4" id="KW-1185">Reference proteome</keyword>
<accession>A0A840SG56</accession>
<dbReference type="InterPro" id="IPR044060">
    <property type="entry name" value="Bacterial_rp_domain"/>
</dbReference>
<dbReference type="EMBL" id="JACHFR010000004">
    <property type="protein sequence ID" value="MBB5219874.1"/>
    <property type="molecule type" value="Genomic_DNA"/>
</dbReference>
<reference evidence="3 4" key="1">
    <citation type="submission" date="2020-08" db="EMBL/GenBank/DDBJ databases">
        <title>Genomic Encyclopedia of Type Strains, Phase IV (KMG-IV): sequencing the most valuable type-strain genomes for metagenomic binning, comparative biology and taxonomic classification.</title>
        <authorList>
            <person name="Goeker M."/>
        </authorList>
    </citation>
    <scope>NUCLEOTIDE SEQUENCE [LARGE SCALE GENOMIC DNA]</scope>
    <source>
        <strain evidence="3 4">DSM 103679</strain>
    </source>
</reference>
<evidence type="ECO:0000256" key="1">
    <source>
        <dbReference type="ARBA" id="ARBA00004196"/>
    </source>
</evidence>
<gene>
    <name evidence="3" type="ORF">HNP77_002263</name>
</gene>
<dbReference type="Pfam" id="PF18998">
    <property type="entry name" value="Flg_new_2"/>
    <property type="match status" value="2"/>
</dbReference>
<sequence length="1542" mass="166516">MAVLFLGTFSFLSCSSEYTSEEPDKSNISYTVNFDVNGGTGESSQLKTITVKAGTIINLPVVADDNSVPLLTHDEGKMFVAWNTDSNGHGTGYSDGTSLIVTKDITLYAQWAIPHTLTFNANNESETTCTLTVPEDISIKLPESSFTNPGKVLAEWNTESNGTGTSYTPESAATFADDTTLYAIWKTPCTITFNTNGGNQIGDQIVAEGYRVQKPASPEKDGYRFMGWYSDTSFGTEFDFETPVLSDMELFASWKKVITIFYDPNSGDGEIQIQTLLEGEEVTLLENIFTRPDYGFACWNTAKDGSGDRYDDKATFIPEDNITLYAQWGMTCTISFNKGNDNAEGEMEEISLPAGSSIQLPASTFSLEGFYCSGWNTTLDGSGTSYANGQTIILNETTTLYAQWKEGSGIFYSITIPSVEHGSVSSNMTSAMAGSFITLTLTPDEDYKAGSITITCGEENVPLTEIEAGKIWQFAMPDGEISISIDFALKGWKVLYDENIINGSLSTDRDYYLPGEEAVITIVPDETYAYRAESLSVKNSDGEEIEITEETGENGIYYTFTMPTGDVTAYAEFDKLQCKVKFASSITGCDDMPSETHVDMGTQIILPSCTYFYYGTGYTFRNWNSESDGTGDTYTAETSLIVNDDITFWAQCDSGYITSVAELSTLLGKIKAHSLTSAKIIITDAKTSDVTGSTASSISPVGQHLASYSSVKVALTLNQNANLTSIGNYAFYYRSNLTSVSMPSNITSIGAYAFYNCSYLTSANLPASATSIGNYAFYNCSSLSGSISIPSGVKTIGSYAFCGCSYITYASVPSGVTAINDYTFSGCSSMTGVSLPSGITSIGSYAFSNCKLSSITIPNGTKSIGSHAFDGCSSASTLEFDSSNTLTSLGSYAFFNCSKLQTVTIPYTVTALNEYTFSGCSKLTGVDFPSGMTTIGTSAFKNCTALYKITLPSSLTAIGGSAFEGCTKLYSGNSFPLTLPSALKTIGASAFRGCSANFMKITIPASVTSIGSSAFSDCSELTTISFDSSSKLTDLGGYAFENCIKLTKVSVPDSVTSMGSAIFTGCKGLTEISLPFLGTSESMPIFFGSLFGTQSYTGGSKTIQYGDIENSSDSNTYYIPNVNTVSVSRGKIRNGAFSECNNVTAVNLGSGVTSIGIGAFYGTNVSKLIIPDSVTYMGNAAFGHCQRLTSITLPYLDYNFGYYFTTKAPTGSDATWYRSIVQNTKTYYIDSNLSTITINSFKDNKIPDYAFQNMGNTYTFNITTNKVTYVGKKAFANAYSKFPLQTFLNNGYVTTIGEYAFTGNEVVNLTIPSTVTVIGEGAFSACTKLESYTSPFIGGKKSPGVSSSYDLLFGYVFGTDSYTGGTAASQRYIDNGSYKTYYIPSDLVKVKYTGTGMIRYGTFMNCTTLEKVQFDDATSIGSYAFYGCSSLGYDSTHLISITETVTSIGDCAFKDCTSLYNVTIGENVTRIGKECFTGCSKLGKVYFYAAKQNWYYTTNSDYTGGSKSKVLSGESYKQDWDNFAKCFRSDKDWQKYLYWKQP</sequence>
<dbReference type="InterPro" id="IPR042229">
    <property type="entry name" value="Listeria/Bacterioides_rpt_sf"/>
</dbReference>
<protein>
    <submittedName>
        <fullName evidence="3">Putative repeat protein (TIGR02543 family)</fullName>
    </submittedName>
</protein>
<dbReference type="SUPFAM" id="SSF52058">
    <property type="entry name" value="L domain-like"/>
    <property type="match status" value="2"/>
</dbReference>
<dbReference type="Gene3D" id="2.60.40.4270">
    <property type="entry name" value="Listeria-Bacteroides repeat domain"/>
    <property type="match status" value="6"/>
</dbReference>
<evidence type="ECO:0000259" key="2">
    <source>
        <dbReference type="Pfam" id="PF18998"/>
    </source>
</evidence>
<comment type="subcellular location">
    <subcellularLocation>
        <location evidence="1">Cell envelope</location>
    </subcellularLocation>
</comment>
<name>A0A840SG56_9SPIR</name>
<dbReference type="RefSeq" id="WP_184653404.1">
    <property type="nucleotide sequence ID" value="NZ_JACHFR010000004.1"/>
</dbReference>
<dbReference type="GO" id="GO:0030313">
    <property type="term" value="C:cell envelope"/>
    <property type="evidence" value="ECO:0007669"/>
    <property type="project" value="UniProtKB-SubCell"/>
</dbReference>
<evidence type="ECO:0000313" key="3">
    <source>
        <dbReference type="EMBL" id="MBB5219874.1"/>
    </source>
</evidence>
<dbReference type="InterPro" id="IPR026906">
    <property type="entry name" value="LRR_5"/>
</dbReference>
<evidence type="ECO:0000313" key="4">
    <source>
        <dbReference type="Proteomes" id="UP000578697"/>
    </source>
</evidence>
<dbReference type="InterPro" id="IPR032675">
    <property type="entry name" value="LRR_dom_sf"/>
</dbReference>
<feature type="domain" description="Bacterial repeat" evidence="2">
    <location>
        <begin position="412"/>
        <end position="489"/>
    </location>
</feature>